<dbReference type="SUPFAM" id="SSF53335">
    <property type="entry name" value="S-adenosyl-L-methionine-dependent methyltransferases"/>
    <property type="match status" value="1"/>
</dbReference>
<reference evidence="1 2" key="1">
    <citation type="journal article" date="2021" name="PeerJ">
        <title>Analysis of 44 Vibrio anguillarum genomes reveals high genetic diversity.</title>
        <authorList>
            <person name="Hansen M.J."/>
            <person name="Dalsgaard I."/>
        </authorList>
    </citation>
    <scope>NUCLEOTIDE SEQUENCE [LARGE SCALE GENOMIC DNA]</scope>
    <source>
        <strain evidence="1 2">17-16730-2A</strain>
    </source>
</reference>
<evidence type="ECO:0000313" key="2">
    <source>
        <dbReference type="Proteomes" id="UP000722957"/>
    </source>
</evidence>
<sequence length="76" mass="9024">MLNEYKRIVLEASPKWWLLENVSRVPDLKIKGYSWQRFPLNLACYTDCSRLRHFQFGSKNGTKLMPPIYTTKETTN</sequence>
<feature type="non-terminal residue" evidence="1">
    <location>
        <position position="76"/>
    </location>
</feature>
<comment type="caution">
    <text evidence="1">The sequence shown here is derived from an EMBL/GenBank/DDBJ whole genome shotgun (WGS) entry which is preliminary data.</text>
</comment>
<gene>
    <name evidence="1" type="ORF">EAY07_20640</name>
</gene>
<accession>A0ABD4KUU3</accession>
<dbReference type="Proteomes" id="UP000722957">
    <property type="component" value="Unassembled WGS sequence"/>
</dbReference>
<protein>
    <submittedName>
        <fullName evidence="1">Uncharacterized protein</fullName>
    </submittedName>
</protein>
<dbReference type="AlphaFoldDB" id="A0ABD4KUU3"/>
<dbReference type="EMBL" id="RDOM01000225">
    <property type="protein sequence ID" value="MBF4274371.1"/>
    <property type="molecule type" value="Genomic_DNA"/>
</dbReference>
<dbReference type="InterPro" id="IPR029063">
    <property type="entry name" value="SAM-dependent_MTases_sf"/>
</dbReference>
<evidence type="ECO:0000313" key="1">
    <source>
        <dbReference type="EMBL" id="MBF4274371.1"/>
    </source>
</evidence>
<organism evidence="1 2">
    <name type="scientific">Vibrio anguillarum</name>
    <name type="common">Listonella anguillarum</name>
    <dbReference type="NCBI Taxonomy" id="55601"/>
    <lineage>
        <taxon>Bacteria</taxon>
        <taxon>Pseudomonadati</taxon>
        <taxon>Pseudomonadota</taxon>
        <taxon>Gammaproteobacteria</taxon>
        <taxon>Vibrionales</taxon>
        <taxon>Vibrionaceae</taxon>
        <taxon>Vibrio</taxon>
    </lineage>
</organism>
<proteinExistence type="predicted"/>
<name>A0ABD4KUU3_VIBAN</name>